<sequence length="220" mass="24610">MGWDKLHVEPKQGQMQASACLGPIGEDGDCHLPGGLALPLACSRTASELLRGFLRWFSVVFSTRRFRRRRICLSRFKWCLGPFLASDFEQYGLPDLVSLSFGVRRISNGCGSAWRFMLCPTLVSYALLPSVPASCLRSCLGFNLRFCRSLALVFTGGLVQFVVCLLVWLVVRAGFSDFCESPDDLFIQLISQAKSGGETMKIEYYPRLVLLQQLFLVSFV</sequence>
<reference evidence="2 3" key="1">
    <citation type="submission" date="2020-12" db="EMBL/GenBank/DDBJ databases">
        <title>Concerted genomic and epigenomic changes stabilize Arabidopsis allopolyploids.</title>
        <authorList>
            <person name="Chen Z."/>
        </authorList>
    </citation>
    <scope>NUCLEOTIDE SEQUENCE [LARGE SCALE GENOMIC DNA]</scope>
    <source>
        <strain evidence="2">Allo738</strain>
        <tissue evidence="2">Leaf</tissue>
    </source>
</reference>
<keyword evidence="1" id="KW-0472">Membrane</keyword>
<accession>A0A8T2AW83</accession>
<organism evidence="2 3">
    <name type="scientific">Arabidopsis thaliana x Arabidopsis arenosa</name>
    <dbReference type="NCBI Taxonomy" id="1240361"/>
    <lineage>
        <taxon>Eukaryota</taxon>
        <taxon>Viridiplantae</taxon>
        <taxon>Streptophyta</taxon>
        <taxon>Embryophyta</taxon>
        <taxon>Tracheophyta</taxon>
        <taxon>Spermatophyta</taxon>
        <taxon>Magnoliopsida</taxon>
        <taxon>eudicotyledons</taxon>
        <taxon>Gunneridae</taxon>
        <taxon>Pentapetalae</taxon>
        <taxon>rosids</taxon>
        <taxon>malvids</taxon>
        <taxon>Brassicales</taxon>
        <taxon>Brassicaceae</taxon>
        <taxon>Camelineae</taxon>
        <taxon>Arabidopsis</taxon>
    </lineage>
</organism>
<evidence type="ECO:0000313" key="2">
    <source>
        <dbReference type="EMBL" id="KAG7577839.1"/>
    </source>
</evidence>
<protein>
    <recommendedName>
        <fullName evidence="4">Transmembrane protein</fullName>
    </recommendedName>
</protein>
<feature type="transmembrane region" description="Helical" evidence="1">
    <location>
        <begin position="150"/>
        <end position="171"/>
    </location>
</feature>
<dbReference type="EMBL" id="JAEFBK010000008">
    <property type="protein sequence ID" value="KAG7577839.1"/>
    <property type="molecule type" value="Genomic_DNA"/>
</dbReference>
<keyword evidence="3" id="KW-1185">Reference proteome</keyword>
<dbReference type="AlphaFoldDB" id="A0A8T2AW83"/>
<comment type="caution">
    <text evidence="2">The sequence shown here is derived from an EMBL/GenBank/DDBJ whole genome shotgun (WGS) entry which is preliminary data.</text>
</comment>
<proteinExistence type="predicted"/>
<evidence type="ECO:0000256" key="1">
    <source>
        <dbReference type="SAM" id="Phobius"/>
    </source>
</evidence>
<keyword evidence="1" id="KW-0812">Transmembrane</keyword>
<name>A0A8T2AW83_9BRAS</name>
<gene>
    <name evidence="2" type="ORF">ISN45_Aa03g020820</name>
</gene>
<dbReference type="Proteomes" id="UP000694240">
    <property type="component" value="Chromosome 8"/>
</dbReference>
<keyword evidence="1" id="KW-1133">Transmembrane helix</keyword>
<evidence type="ECO:0000313" key="3">
    <source>
        <dbReference type="Proteomes" id="UP000694240"/>
    </source>
</evidence>
<evidence type="ECO:0008006" key="4">
    <source>
        <dbReference type="Google" id="ProtNLM"/>
    </source>
</evidence>